<feature type="domain" description="Mechanosensitive ion channel MscS" evidence="8">
    <location>
        <begin position="320"/>
        <end position="386"/>
    </location>
</feature>
<dbReference type="SUPFAM" id="SSF82689">
    <property type="entry name" value="Mechanosensitive channel protein MscS (YggB), C-terminal domain"/>
    <property type="match status" value="1"/>
</dbReference>
<sequence length="507" mass="56021">MRRHPVGTPEEPPWQEIVVAKIVHAFHGPRYLLARGVAMAGRCKGGAACAKGGMEDDILADIPLKDELVRLWHTGLTFVSDLLQPGWKLWQLVIVLGLVALAWLIRKWLGDRMTAWMRTQTGRPKWQLRWLVIVRNRLGLITFAVLAWAVYLVMQDLFRWPSRSYLVGLAATIGTAWMIVSFVARLVRNPFLRKIVNWGLWAYVTVFYLGILDETKQVLDNLAISVGDFRLSLLGAITALIVIGILFTGARFVAQTTSSRISRNEDISPSMRVLVVKLLQIVLYAGAFFLGLKAVGFDLTGLAVLSGAIGVGLGFGLQKVVSNLVSGVIILLDKSIKPGDVITIGDTFGWINSLTARYVSITTRDGKEYLVPNEDLITGLVVNWSHSNQLVRLDIYFGTAYGDDPHLVRSVAIDAAKGTKRVLSSKEPVCHIVGFGDSSVDYILRFWIADPTDGLTNIRGNVYLALWDAFREHGISIPFPQREVKHLNGAPAKSLEGPDGAEMLGRD</sequence>
<evidence type="ECO:0000256" key="2">
    <source>
        <dbReference type="ARBA" id="ARBA00008017"/>
    </source>
</evidence>
<evidence type="ECO:0000313" key="10">
    <source>
        <dbReference type="EMBL" id="CTQ49293.1"/>
    </source>
</evidence>
<protein>
    <submittedName>
        <fullName evidence="10">Putative MscS family protein.1</fullName>
    </submittedName>
</protein>
<dbReference type="AlphaFoldDB" id="A0A0M6YIF3"/>
<evidence type="ECO:0000256" key="5">
    <source>
        <dbReference type="ARBA" id="ARBA00022989"/>
    </source>
</evidence>
<evidence type="ECO:0000256" key="1">
    <source>
        <dbReference type="ARBA" id="ARBA00004651"/>
    </source>
</evidence>
<dbReference type="STRING" id="420998.JDO7802_01306"/>
<feature type="transmembrane region" description="Helical" evidence="7">
    <location>
        <begin position="231"/>
        <end position="253"/>
    </location>
</feature>
<feature type="transmembrane region" description="Helical" evidence="7">
    <location>
        <begin position="299"/>
        <end position="317"/>
    </location>
</feature>
<dbReference type="Pfam" id="PF00924">
    <property type="entry name" value="MS_channel_2nd"/>
    <property type="match status" value="1"/>
</dbReference>
<dbReference type="InterPro" id="IPR011014">
    <property type="entry name" value="MscS_channel_TM-2"/>
</dbReference>
<keyword evidence="3" id="KW-1003">Cell membrane</keyword>
<dbReference type="GO" id="GO:0005886">
    <property type="term" value="C:plasma membrane"/>
    <property type="evidence" value="ECO:0007669"/>
    <property type="project" value="UniProtKB-SubCell"/>
</dbReference>
<evidence type="ECO:0000256" key="6">
    <source>
        <dbReference type="ARBA" id="ARBA00023136"/>
    </source>
</evidence>
<dbReference type="Gene3D" id="2.30.30.60">
    <property type="match status" value="1"/>
</dbReference>
<feature type="transmembrane region" description="Helical" evidence="7">
    <location>
        <begin position="195"/>
        <end position="211"/>
    </location>
</feature>
<dbReference type="InterPro" id="IPR011066">
    <property type="entry name" value="MscS_channel_C_sf"/>
</dbReference>
<evidence type="ECO:0000313" key="11">
    <source>
        <dbReference type="Proteomes" id="UP000049222"/>
    </source>
</evidence>
<evidence type="ECO:0000256" key="4">
    <source>
        <dbReference type="ARBA" id="ARBA00022692"/>
    </source>
</evidence>
<feature type="transmembrane region" description="Helical" evidence="7">
    <location>
        <begin position="89"/>
        <end position="109"/>
    </location>
</feature>
<evidence type="ECO:0000256" key="3">
    <source>
        <dbReference type="ARBA" id="ARBA00022475"/>
    </source>
</evidence>
<evidence type="ECO:0000256" key="7">
    <source>
        <dbReference type="SAM" id="Phobius"/>
    </source>
</evidence>
<reference evidence="10 11" key="1">
    <citation type="submission" date="2015-07" db="EMBL/GenBank/DDBJ databases">
        <authorList>
            <person name="Noorani M."/>
        </authorList>
    </citation>
    <scope>NUCLEOTIDE SEQUENCE [LARGE SCALE GENOMIC DNA]</scope>
    <source>
        <strain evidence="10 11">CECT 7802</strain>
    </source>
</reference>
<dbReference type="InterPro" id="IPR010920">
    <property type="entry name" value="LSM_dom_sf"/>
</dbReference>
<comment type="subcellular location">
    <subcellularLocation>
        <location evidence="1">Cell membrane</location>
        <topology evidence="1">Multi-pass membrane protein</topology>
    </subcellularLocation>
</comment>
<keyword evidence="6 7" id="KW-0472">Membrane</keyword>
<dbReference type="PANTHER" id="PTHR30347">
    <property type="entry name" value="POTASSIUM CHANNEL RELATED"/>
    <property type="match status" value="1"/>
</dbReference>
<gene>
    <name evidence="10" type="ORF">JDO7802_01306</name>
</gene>
<feature type="transmembrane region" description="Helical" evidence="7">
    <location>
        <begin position="274"/>
        <end position="293"/>
    </location>
</feature>
<dbReference type="GO" id="GO:0008381">
    <property type="term" value="F:mechanosensitive monoatomic ion channel activity"/>
    <property type="evidence" value="ECO:0007669"/>
    <property type="project" value="UniProtKB-ARBA"/>
</dbReference>
<keyword evidence="4 7" id="KW-0812">Transmembrane</keyword>
<dbReference type="InterPro" id="IPR023408">
    <property type="entry name" value="MscS_beta-dom_sf"/>
</dbReference>
<dbReference type="Proteomes" id="UP000049222">
    <property type="component" value="Unassembled WGS sequence"/>
</dbReference>
<keyword evidence="5 7" id="KW-1133">Transmembrane helix</keyword>
<dbReference type="PANTHER" id="PTHR30347:SF1">
    <property type="entry name" value="MECHANOSENSITIVE CHANNEL MSCK"/>
    <property type="match status" value="1"/>
</dbReference>
<accession>A0A0M6YIF3</accession>
<feature type="transmembrane region" description="Helical" evidence="7">
    <location>
        <begin position="130"/>
        <end position="153"/>
    </location>
</feature>
<dbReference type="InterPro" id="IPR006685">
    <property type="entry name" value="MscS_channel_2nd"/>
</dbReference>
<evidence type="ECO:0000259" key="8">
    <source>
        <dbReference type="Pfam" id="PF00924"/>
    </source>
</evidence>
<dbReference type="InterPro" id="IPR052702">
    <property type="entry name" value="MscS-like_channel"/>
</dbReference>
<evidence type="ECO:0000259" key="9">
    <source>
        <dbReference type="Pfam" id="PF21082"/>
    </source>
</evidence>
<comment type="similarity">
    <text evidence="2">Belongs to the MscS (TC 1.A.23) family.</text>
</comment>
<proteinExistence type="inferred from homology"/>
<dbReference type="InterPro" id="IPR049278">
    <property type="entry name" value="MS_channel_C"/>
</dbReference>
<dbReference type="Gene3D" id="3.30.70.100">
    <property type="match status" value="1"/>
</dbReference>
<feature type="domain" description="Mechanosensitive ion channel MscS C-terminal" evidence="9">
    <location>
        <begin position="394"/>
        <end position="477"/>
    </location>
</feature>
<dbReference type="Gene3D" id="1.10.287.1260">
    <property type="match status" value="1"/>
</dbReference>
<dbReference type="EMBL" id="CXSU01000011">
    <property type="protein sequence ID" value="CTQ49293.1"/>
    <property type="molecule type" value="Genomic_DNA"/>
</dbReference>
<dbReference type="SUPFAM" id="SSF50182">
    <property type="entry name" value="Sm-like ribonucleoproteins"/>
    <property type="match status" value="1"/>
</dbReference>
<feature type="transmembrane region" description="Helical" evidence="7">
    <location>
        <begin position="165"/>
        <end position="183"/>
    </location>
</feature>
<dbReference type="SUPFAM" id="SSF82861">
    <property type="entry name" value="Mechanosensitive channel protein MscS (YggB), transmembrane region"/>
    <property type="match status" value="1"/>
</dbReference>
<keyword evidence="11" id="KW-1185">Reference proteome</keyword>
<organism evidence="10 11">
    <name type="scientific">Jannaschia donghaensis</name>
    <dbReference type="NCBI Taxonomy" id="420998"/>
    <lineage>
        <taxon>Bacteria</taxon>
        <taxon>Pseudomonadati</taxon>
        <taxon>Pseudomonadota</taxon>
        <taxon>Alphaproteobacteria</taxon>
        <taxon>Rhodobacterales</taxon>
        <taxon>Roseobacteraceae</taxon>
        <taxon>Jannaschia</taxon>
    </lineage>
</organism>
<name>A0A0M6YIF3_9RHOB</name>
<dbReference type="Pfam" id="PF21082">
    <property type="entry name" value="MS_channel_3rd"/>
    <property type="match status" value="1"/>
</dbReference>